<evidence type="ECO:0000313" key="3">
    <source>
        <dbReference type="Proteomes" id="UP001157017"/>
    </source>
</evidence>
<evidence type="ECO:0000256" key="1">
    <source>
        <dbReference type="SAM" id="MobiDB-lite"/>
    </source>
</evidence>
<dbReference type="EMBL" id="BSUZ01000001">
    <property type="protein sequence ID" value="GMA88966.1"/>
    <property type="molecule type" value="Genomic_DNA"/>
</dbReference>
<feature type="region of interest" description="Disordered" evidence="1">
    <location>
        <begin position="1"/>
        <end position="46"/>
    </location>
</feature>
<feature type="compositionally biased region" description="Polar residues" evidence="1">
    <location>
        <begin position="24"/>
        <end position="34"/>
    </location>
</feature>
<organism evidence="2 3">
    <name type="scientific">Angustibacter aerolatus</name>
    <dbReference type="NCBI Taxonomy" id="1162965"/>
    <lineage>
        <taxon>Bacteria</taxon>
        <taxon>Bacillati</taxon>
        <taxon>Actinomycetota</taxon>
        <taxon>Actinomycetes</taxon>
        <taxon>Kineosporiales</taxon>
        <taxon>Kineosporiaceae</taxon>
    </lineage>
</organism>
<protein>
    <submittedName>
        <fullName evidence="2">Uncharacterized protein</fullName>
    </submittedName>
</protein>
<feature type="compositionally biased region" description="Basic and acidic residues" evidence="1">
    <location>
        <begin position="95"/>
        <end position="113"/>
    </location>
</feature>
<feature type="compositionally biased region" description="Basic and acidic residues" evidence="1">
    <location>
        <begin position="35"/>
        <end position="46"/>
    </location>
</feature>
<reference evidence="3" key="1">
    <citation type="journal article" date="2019" name="Int. J. Syst. Evol. Microbiol.">
        <title>The Global Catalogue of Microorganisms (GCM) 10K type strain sequencing project: providing services to taxonomists for standard genome sequencing and annotation.</title>
        <authorList>
            <consortium name="The Broad Institute Genomics Platform"/>
            <consortium name="The Broad Institute Genome Sequencing Center for Infectious Disease"/>
            <person name="Wu L."/>
            <person name="Ma J."/>
        </authorList>
    </citation>
    <scope>NUCLEOTIDE SEQUENCE [LARGE SCALE GENOMIC DNA]</scope>
    <source>
        <strain evidence="3">NBRC 108730</strain>
    </source>
</reference>
<name>A0ABQ6JN32_9ACTN</name>
<proteinExistence type="predicted"/>
<dbReference type="Proteomes" id="UP001157017">
    <property type="component" value="Unassembled WGS sequence"/>
</dbReference>
<gene>
    <name evidence="2" type="ORF">GCM10025868_42160</name>
</gene>
<feature type="region of interest" description="Disordered" evidence="1">
    <location>
        <begin position="87"/>
        <end position="165"/>
    </location>
</feature>
<sequence length="165" mass="17320">MASREAVRWNGSGLAVRRSGPSRAITSPSSTRRSAGSDRTRLDHLGHPVGDVVEAAGEDAHRVAVAVQAHPHAVELPLHAGGAGALERLCQRGRGGGEHRREGPPHLEAEPAERVGPVDQGGHGHLDDVAAERHGAPHLRSRHPGGGGQGVEQHPALRTLPQARR</sequence>
<evidence type="ECO:0000313" key="2">
    <source>
        <dbReference type="EMBL" id="GMA88966.1"/>
    </source>
</evidence>
<comment type="caution">
    <text evidence="2">The sequence shown here is derived from an EMBL/GenBank/DDBJ whole genome shotgun (WGS) entry which is preliminary data.</text>
</comment>
<keyword evidence="3" id="KW-1185">Reference proteome</keyword>
<feature type="compositionally biased region" description="Basic and acidic residues" evidence="1">
    <location>
        <begin position="122"/>
        <end position="135"/>
    </location>
</feature>
<accession>A0ABQ6JN32</accession>